<dbReference type="InterPro" id="IPR007739">
    <property type="entry name" value="RgpF"/>
</dbReference>
<protein>
    <submittedName>
        <fullName evidence="1">Lipopolysaccharide biosynthesis protein</fullName>
    </submittedName>
</protein>
<organism evidence="1 2">
    <name type="scientific">Pseudoscardovia suis</name>
    <dbReference type="NCBI Taxonomy" id="987063"/>
    <lineage>
        <taxon>Bacteria</taxon>
        <taxon>Bacillati</taxon>
        <taxon>Actinomycetota</taxon>
        <taxon>Actinomycetes</taxon>
        <taxon>Bifidobacteriales</taxon>
        <taxon>Bifidobacteriaceae</taxon>
        <taxon>Pseudoscardovia</taxon>
    </lineage>
</organism>
<reference evidence="1 2" key="1">
    <citation type="journal article" date="2017" name="BMC Genomics">
        <title>Comparative genomic and phylogenomic analyses of the Bifidobacteriaceae family.</title>
        <authorList>
            <person name="Lugli G.A."/>
            <person name="Milani C."/>
            <person name="Turroni F."/>
            <person name="Duranti S."/>
            <person name="Mancabelli L."/>
            <person name="Mangifesta M."/>
            <person name="Ferrario C."/>
            <person name="Modesto M."/>
            <person name="Mattarelli P."/>
            <person name="Jiri K."/>
            <person name="van Sinderen D."/>
            <person name="Ventura M."/>
        </authorList>
    </citation>
    <scope>NUCLEOTIDE SEQUENCE [LARGE SCALE GENOMIC DNA]</scope>
    <source>
        <strain evidence="1 2">DSM 24744</strain>
    </source>
</reference>
<sequence length="670" mass="76765">MAQNDDKTLTSGTTNRLAIFCFYDAQGHADDYVRVFLEGLMPSIRRLVVVSNGKIDDESRAMFEGFTPFVIERENEGLDTAAYRQVLLQVGWDQLVKFDEVICCNDTCFGPVHPFEDVFDEMNKRPVDFWGITSYAATVLPSGEEIPEHVQAYWHVYRPSLIAAPCFQRYWETLRLTNDYGENTHRHEITFTKYFQDLGFSWDTFVPRDKYAGMTPYPLLDMPMQVMRDDHCPVLKKRVFETGLVMSLEHTAGQGARQALDYVASSTNYDTSLIWHHELRSQNVTRLRQTLHLEYVLPRHALQDSGQRPRRDLTHVRSAFIFHIFFVDMLDETLRYVRNIPEETDIYITTNEEKIARIDEAILDAGITRRVTFLPVKNRGRDVSALLIAAQDVVLSGRYDVIGFAHDKKSSQNTRLLGRQGTESEGFQERLLENTLGSTEYVRNILSLFEKNACLGLVAPPSPFHAIYFPTTMPTDWGPNFENTVTLLESLDIHVPLDSTIGTTSAIGSCFWFRPEALRPLFERGWEYEDFPDESHMSGDGTISHAIERANGYVAQSQGFYPAWVMTDEWASLEASQLRTLLEEFIAARPQRYVEATPRETLLSQRLGTRLTYVDSKKVAGRLGSLMERIMSALPGRMAESMKHAAGNANVRGRWAMHRLLDNFQRMTRH</sequence>
<evidence type="ECO:0000313" key="1">
    <source>
        <dbReference type="EMBL" id="OZG51403.1"/>
    </source>
</evidence>
<dbReference type="Proteomes" id="UP000216454">
    <property type="component" value="Unassembled WGS sequence"/>
</dbReference>
<keyword evidence="2" id="KW-1185">Reference proteome</keyword>
<accession>A0A261EX30</accession>
<dbReference type="AlphaFoldDB" id="A0A261EX30"/>
<name>A0A261EX30_9BIFI</name>
<proteinExistence type="predicted"/>
<dbReference type="RefSeq" id="WP_157847202.1">
    <property type="nucleotide sequence ID" value="NZ_MWWQ01000008.1"/>
</dbReference>
<gene>
    <name evidence="1" type="ORF">PSSU_1026</name>
</gene>
<dbReference type="Pfam" id="PF05045">
    <property type="entry name" value="RgpF"/>
    <property type="match status" value="1"/>
</dbReference>
<evidence type="ECO:0000313" key="2">
    <source>
        <dbReference type="Proteomes" id="UP000216454"/>
    </source>
</evidence>
<dbReference type="OrthoDB" id="9815339at2"/>
<dbReference type="EMBL" id="MWWQ01000008">
    <property type="protein sequence ID" value="OZG51403.1"/>
    <property type="molecule type" value="Genomic_DNA"/>
</dbReference>
<comment type="caution">
    <text evidence="1">The sequence shown here is derived from an EMBL/GenBank/DDBJ whole genome shotgun (WGS) entry which is preliminary data.</text>
</comment>